<evidence type="ECO:0000313" key="2">
    <source>
        <dbReference type="EMBL" id="SVD44284.1"/>
    </source>
</evidence>
<dbReference type="EMBL" id="UINC01150953">
    <property type="protein sequence ID" value="SVD44284.1"/>
    <property type="molecule type" value="Genomic_DNA"/>
</dbReference>
<organism evidence="2">
    <name type="scientific">marine metagenome</name>
    <dbReference type="NCBI Taxonomy" id="408172"/>
    <lineage>
        <taxon>unclassified sequences</taxon>
        <taxon>metagenomes</taxon>
        <taxon>ecological metagenomes</taxon>
    </lineage>
</organism>
<gene>
    <name evidence="2" type="ORF">METZ01_LOCUS397138</name>
</gene>
<dbReference type="InterPro" id="IPR011528">
    <property type="entry name" value="NERD"/>
</dbReference>
<proteinExistence type="predicted"/>
<accession>A0A382VCR7</accession>
<protein>
    <recommendedName>
        <fullName evidence="1">NERD domain-containing protein</fullName>
    </recommendedName>
</protein>
<feature type="non-terminal residue" evidence="2">
    <location>
        <position position="189"/>
    </location>
</feature>
<evidence type="ECO:0000259" key="1">
    <source>
        <dbReference type="PROSITE" id="PS50965"/>
    </source>
</evidence>
<reference evidence="2" key="1">
    <citation type="submission" date="2018-05" db="EMBL/GenBank/DDBJ databases">
        <authorList>
            <person name="Lanie J.A."/>
            <person name="Ng W.-L."/>
            <person name="Kazmierczak K.M."/>
            <person name="Andrzejewski T.M."/>
            <person name="Davidsen T.M."/>
            <person name="Wayne K.J."/>
            <person name="Tettelin H."/>
            <person name="Glass J.I."/>
            <person name="Rusch D."/>
            <person name="Podicherti R."/>
            <person name="Tsui H.-C.T."/>
            <person name="Winkler M.E."/>
        </authorList>
    </citation>
    <scope>NUCLEOTIDE SEQUENCE</scope>
</reference>
<feature type="non-terminal residue" evidence="2">
    <location>
        <position position="1"/>
    </location>
</feature>
<dbReference type="Pfam" id="PF08378">
    <property type="entry name" value="NERD"/>
    <property type="match status" value="1"/>
</dbReference>
<feature type="domain" description="NERD" evidence="1">
    <location>
        <begin position="12"/>
        <end position="122"/>
    </location>
</feature>
<dbReference type="AlphaFoldDB" id="A0A382VCR7"/>
<name>A0A382VCR7_9ZZZZ</name>
<dbReference type="PROSITE" id="PS50965">
    <property type="entry name" value="NERD"/>
    <property type="match status" value="1"/>
</dbReference>
<sequence length="189" mass="21448">VAQLWNRHGGEPVNDGERRVIEFLCENLPDEYYIIPDIQVPSQNQVDEIDAILVSPLAVVVLEIKDYAGRVVFRQQEHLVDGEKRRNPLYQNGQRSRRLKGKLVTSSPAFESVWVAPQIILARKPQQLLIEPEIEDQVVLLDEAPQRLTDAAVLLPDRHRNDPVDVDGVLQALGVAGKQRRRTETYGAY</sequence>